<name>A0ABR9AS04_9BACT</name>
<proteinExistence type="predicted"/>
<accession>A0ABR9AS04</accession>
<gene>
    <name evidence="3" type="ORF">IFO69_20510</name>
</gene>
<dbReference type="CDD" id="cd16894">
    <property type="entry name" value="MltD-like"/>
    <property type="match status" value="1"/>
</dbReference>
<evidence type="ECO:0000256" key="1">
    <source>
        <dbReference type="SAM" id="MobiDB-lite"/>
    </source>
</evidence>
<dbReference type="InterPro" id="IPR023346">
    <property type="entry name" value="Lysozyme-like_dom_sf"/>
</dbReference>
<dbReference type="InterPro" id="IPR036779">
    <property type="entry name" value="LysM_dom_sf"/>
</dbReference>
<organism evidence="3 4">
    <name type="scientific">Echinicola arenosa</name>
    <dbReference type="NCBI Taxonomy" id="2774144"/>
    <lineage>
        <taxon>Bacteria</taxon>
        <taxon>Pseudomonadati</taxon>
        <taxon>Bacteroidota</taxon>
        <taxon>Cytophagia</taxon>
        <taxon>Cytophagales</taxon>
        <taxon>Cyclobacteriaceae</taxon>
        <taxon>Echinicola</taxon>
    </lineage>
</organism>
<dbReference type="SUPFAM" id="SSF54106">
    <property type="entry name" value="LysM domain"/>
    <property type="match status" value="2"/>
</dbReference>
<evidence type="ECO:0000313" key="3">
    <source>
        <dbReference type="EMBL" id="MBD8491147.1"/>
    </source>
</evidence>
<feature type="region of interest" description="Disordered" evidence="1">
    <location>
        <begin position="459"/>
        <end position="478"/>
    </location>
</feature>
<sequence>MFSSKFKLLSCFLFILFVTLSPLLYAQAPRVPNSIKFANMTLHLNDQAQRDIQLDVDALCRNPSYFKVKLERVNLYMPIIERVLREQGVPDDVKYLVIQESGLIPDAISTSNAVGFWQFKKGTAQEVFLQVDNQIDERKNIVASTRGAALYLKKHNNYFDNWVCALVSYQMGLGGAKNYFGSQYNGNKSMKITKNTHWYFKKYLAHKIAFENQIGKFTSNQHLEEIAVQGPTSLGELARNLGVSEDHLKEYNKWVSGKKIPEGKTYALTYITAGSAPLKPVLISSQNASSSTEPTKAVGTTAKNAAGFPKITGIQTKPYEAGQIKINGIKGIIAPVNSNPADFAERIGVKEGKFKRVNDLSKSTQVVQGNYYYIKRKKGKAAVETHVVRKGETLWEISQAYGIRLHSLKAKNRIYKDEDLREGMILKLRDYRRRNEPIQYQKVAPPPAAQQANYIQQPTSNQNKVHPEPTTSKSISQTHTVAKGETLYGIARKYGVSVADIQNWNNIANQSIIQVGQKLIIKKN</sequence>
<dbReference type="SMART" id="SM00257">
    <property type="entry name" value="LysM"/>
    <property type="match status" value="3"/>
</dbReference>
<evidence type="ECO:0000313" key="4">
    <source>
        <dbReference type="Proteomes" id="UP000647133"/>
    </source>
</evidence>
<dbReference type="PANTHER" id="PTHR33734">
    <property type="entry name" value="LYSM DOMAIN-CONTAINING GPI-ANCHORED PROTEIN 2"/>
    <property type="match status" value="1"/>
</dbReference>
<dbReference type="Proteomes" id="UP000647133">
    <property type="component" value="Unassembled WGS sequence"/>
</dbReference>
<dbReference type="CDD" id="cd00118">
    <property type="entry name" value="LysM"/>
    <property type="match status" value="2"/>
</dbReference>
<dbReference type="PANTHER" id="PTHR33734:SF22">
    <property type="entry name" value="MEMBRANE-BOUND LYTIC MUREIN TRANSGLYCOSYLASE D"/>
    <property type="match status" value="1"/>
</dbReference>
<protein>
    <submittedName>
        <fullName evidence="3">LysM peptidoglycan-binding domain-containing protein</fullName>
    </submittedName>
</protein>
<dbReference type="InterPro" id="IPR008258">
    <property type="entry name" value="Transglycosylase_SLT_dom_1"/>
</dbReference>
<comment type="caution">
    <text evidence="3">The sequence shown here is derived from an EMBL/GenBank/DDBJ whole genome shotgun (WGS) entry which is preliminary data.</text>
</comment>
<dbReference type="InterPro" id="IPR018392">
    <property type="entry name" value="LysM"/>
</dbReference>
<dbReference type="Gene3D" id="3.10.350.10">
    <property type="entry name" value="LysM domain"/>
    <property type="match status" value="2"/>
</dbReference>
<reference evidence="3 4" key="1">
    <citation type="submission" date="2020-09" db="EMBL/GenBank/DDBJ databases">
        <title>Echinicola sp. CAU 1574 isolated from sand of Sido Beach.</title>
        <authorList>
            <person name="Kim W."/>
        </authorList>
    </citation>
    <scope>NUCLEOTIDE SEQUENCE [LARGE SCALE GENOMIC DNA]</scope>
    <source>
        <strain evidence="3 4">CAU 1574</strain>
    </source>
</reference>
<dbReference type="PROSITE" id="PS51782">
    <property type="entry name" value="LYSM"/>
    <property type="match status" value="2"/>
</dbReference>
<dbReference type="Pfam" id="PF01464">
    <property type="entry name" value="SLT"/>
    <property type="match status" value="1"/>
</dbReference>
<dbReference type="Pfam" id="PF01476">
    <property type="entry name" value="LysM"/>
    <property type="match status" value="2"/>
</dbReference>
<dbReference type="Gene3D" id="1.10.530.10">
    <property type="match status" value="1"/>
</dbReference>
<feature type="domain" description="LysM" evidence="2">
    <location>
        <begin position="477"/>
        <end position="521"/>
    </location>
</feature>
<evidence type="ECO:0000259" key="2">
    <source>
        <dbReference type="PROSITE" id="PS51782"/>
    </source>
</evidence>
<feature type="domain" description="LysM" evidence="2">
    <location>
        <begin position="384"/>
        <end position="428"/>
    </location>
</feature>
<dbReference type="EMBL" id="JACYTQ010000011">
    <property type="protein sequence ID" value="MBD8491147.1"/>
    <property type="molecule type" value="Genomic_DNA"/>
</dbReference>
<dbReference type="SUPFAM" id="SSF53955">
    <property type="entry name" value="Lysozyme-like"/>
    <property type="match status" value="1"/>
</dbReference>
<keyword evidence="4" id="KW-1185">Reference proteome</keyword>